<dbReference type="InterPro" id="IPR002401">
    <property type="entry name" value="Cyt_P450_E_grp-I"/>
</dbReference>
<organism evidence="8 9">
    <name type="scientific">Trichoderma simmonsii</name>
    <dbReference type="NCBI Taxonomy" id="1491479"/>
    <lineage>
        <taxon>Eukaryota</taxon>
        <taxon>Fungi</taxon>
        <taxon>Dikarya</taxon>
        <taxon>Ascomycota</taxon>
        <taxon>Pezizomycotina</taxon>
        <taxon>Sordariomycetes</taxon>
        <taxon>Hypocreomycetidae</taxon>
        <taxon>Hypocreales</taxon>
        <taxon>Hypocreaceae</taxon>
        <taxon>Trichoderma</taxon>
    </lineage>
</organism>
<evidence type="ECO:0000256" key="1">
    <source>
        <dbReference type="ARBA" id="ARBA00001971"/>
    </source>
</evidence>
<keyword evidence="9" id="KW-1185">Reference proteome</keyword>
<evidence type="ECO:0000256" key="7">
    <source>
        <dbReference type="RuleBase" id="RU000461"/>
    </source>
</evidence>
<evidence type="ECO:0000256" key="3">
    <source>
        <dbReference type="ARBA" id="ARBA00022617"/>
    </source>
</evidence>
<dbReference type="InterPro" id="IPR001128">
    <property type="entry name" value="Cyt_P450"/>
</dbReference>
<dbReference type="InterPro" id="IPR036396">
    <property type="entry name" value="Cyt_P450_sf"/>
</dbReference>
<name>A0A8G0PEW1_9HYPO</name>
<protein>
    <recommendedName>
        <fullName evidence="10">Cytochrome P450 monooxygenase</fullName>
    </recommendedName>
</protein>
<dbReference type="Pfam" id="PF00067">
    <property type="entry name" value="p450"/>
    <property type="match status" value="1"/>
</dbReference>
<evidence type="ECO:0008006" key="10">
    <source>
        <dbReference type="Google" id="ProtNLM"/>
    </source>
</evidence>
<proteinExistence type="inferred from homology"/>
<dbReference type="EMBL" id="CP075866">
    <property type="protein sequence ID" value="QYS97967.1"/>
    <property type="molecule type" value="Genomic_DNA"/>
</dbReference>
<dbReference type="InterPro" id="IPR050121">
    <property type="entry name" value="Cytochrome_P450_monoxygenase"/>
</dbReference>
<dbReference type="GO" id="GO:0004497">
    <property type="term" value="F:monooxygenase activity"/>
    <property type="evidence" value="ECO:0007669"/>
    <property type="project" value="UniProtKB-KW"/>
</dbReference>
<dbReference type="Proteomes" id="UP000826661">
    <property type="component" value="Chromosome III"/>
</dbReference>
<comment type="similarity">
    <text evidence="2 7">Belongs to the cytochrome P450 family.</text>
</comment>
<dbReference type="GO" id="GO:0020037">
    <property type="term" value="F:heme binding"/>
    <property type="evidence" value="ECO:0007669"/>
    <property type="project" value="InterPro"/>
</dbReference>
<evidence type="ECO:0000313" key="8">
    <source>
        <dbReference type="EMBL" id="QYS97967.1"/>
    </source>
</evidence>
<evidence type="ECO:0000256" key="6">
    <source>
        <dbReference type="PIRSR" id="PIRSR602401-1"/>
    </source>
</evidence>
<dbReference type="AlphaFoldDB" id="A0A8G0PEW1"/>
<keyword evidence="5 6" id="KW-0408">Iron</keyword>
<gene>
    <name evidence="8" type="ORF">H0G86_005169</name>
</gene>
<dbReference type="CDD" id="cd11058">
    <property type="entry name" value="CYP60B-like"/>
    <property type="match status" value="1"/>
</dbReference>
<dbReference type="PRINTS" id="PR00463">
    <property type="entry name" value="EP450I"/>
</dbReference>
<keyword evidence="7" id="KW-0503">Monooxygenase</keyword>
<sequence>MAIEQWNIGLGRACLIAFASEWHDTYGEVVRIAPDELSYNSSAAYRDVHSWRTKEMRSGMEKDTTWYSQSINSVPVIVTAENDDHIRLRGILAHAFADRALARQEPLIISYVDLLIQKLKEHSDRPQLDLLPWLTSAAMDVILDLSFGKSLRCLEGTVEGELHPWVSMVSGHVKQGLYIQAWRRLPAWLSRNILVNLILAWLGREWKKQFDITTQMARQRIDAGTDREDFVSHLLRENNQKTGMTVPELEITSSILMTAGSDTNATLLCGCLYYAMRDRAVWNRLANEIRSSFSKESDLTFLSLQKLPFLNAVIEEALRLFVVVPSTFPRRTPRDGVTIIGKFVPGDYAVGINGYAAALCEANFTRANEFHPERWLGDARFARDDKKAHQPFSTGPRNCLGKNMAWAFARSTIARFIWNFDAELVPECMGWGVKQEIFVMFVKKPLIVKLQLVAH</sequence>
<dbReference type="PANTHER" id="PTHR24305:SF210">
    <property type="entry name" value="CYTOCHROME P450 MONOOXYGENASE ASQL-RELATED"/>
    <property type="match status" value="1"/>
</dbReference>
<dbReference type="SUPFAM" id="SSF48264">
    <property type="entry name" value="Cytochrome P450"/>
    <property type="match status" value="1"/>
</dbReference>
<dbReference type="PRINTS" id="PR00385">
    <property type="entry name" value="P450"/>
</dbReference>
<dbReference type="GO" id="GO:0016705">
    <property type="term" value="F:oxidoreductase activity, acting on paired donors, with incorporation or reduction of molecular oxygen"/>
    <property type="evidence" value="ECO:0007669"/>
    <property type="project" value="InterPro"/>
</dbReference>
<evidence type="ECO:0000256" key="5">
    <source>
        <dbReference type="ARBA" id="ARBA00023004"/>
    </source>
</evidence>
<evidence type="ECO:0000256" key="2">
    <source>
        <dbReference type="ARBA" id="ARBA00010617"/>
    </source>
</evidence>
<comment type="cofactor">
    <cofactor evidence="1 6">
        <name>heme</name>
        <dbReference type="ChEBI" id="CHEBI:30413"/>
    </cofactor>
</comment>
<evidence type="ECO:0000313" key="9">
    <source>
        <dbReference type="Proteomes" id="UP000826661"/>
    </source>
</evidence>
<dbReference type="PROSITE" id="PS00086">
    <property type="entry name" value="CYTOCHROME_P450"/>
    <property type="match status" value="1"/>
</dbReference>
<reference evidence="8 9" key="1">
    <citation type="journal article" date="2021" name="BMC Genomics">
        <title>Telomere-to-telomere genome assembly of asparaginase-producing Trichoderma simmonsii.</title>
        <authorList>
            <person name="Chung D."/>
            <person name="Kwon Y.M."/>
            <person name="Yang Y."/>
        </authorList>
    </citation>
    <scope>NUCLEOTIDE SEQUENCE [LARGE SCALE GENOMIC DNA]</scope>
    <source>
        <strain evidence="8 9">GH-Sj1</strain>
    </source>
</reference>
<keyword evidence="4 6" id="KW-0479">Metal-binding</keyword>
<keyword evidence="3 6" id="KW-0349">Heme</keyword>
<accession>A0A8G0PEW1</accession>
<dbReference type="InterPro" id="IPR017972">
    <property type="entry name" value="Cyt_P450_CS"/>
</dbReference>
<dbReference type="GO" id="GO:0005506">
    <property type="term" value="F:iron ion binding"/>
    <property type="evidence" value="ECO:0007669"/>
    <property type="project" value="InterPro"/>
</dbReference>
<feature type="binding site" description="axial binding residue" evidence="6">
    <location>
        <position position="399"/>
    </location>
    <ligand>
        <name>heme</name>
        <dbReference type="ChEBI" id="CHEBI:30413"/>
    </ligand>
    <ligandPart>
        <name>Fe</name>
        <dbReference type="ChEBI" id="CHEBI:18248"/>
    </ligandPart>
</feature>
<dbReference type="PANTHER" id="PTHR24305">
    <property type="entry name" value="CYTOCHROME P450"/>
    <property type="match status" value="1"/>
</dbReference>
<evidence type="ECO:0000256" key="4">
    <source>
        <dbReference type="ARBA" id="ARBA00022723"/>
    </source>
</evidence>
<keyword evidence="7" id="KW-0560">Oxidoreductase</keyword>
<dbReference type="Gene3D" id="1.10.630.10">
    <property type="entry name" value="Cytochrome P450"/>
    <property type="match status" value="1"/>
</dbReference>